<comment type="caution">
    <text evidence="1">The sequence shown here is derived from an EMBL/GenBank/DDBJ whole genome shotgun (WGS) entry which is preliminary data.</text>
</comment>
<organism evidence="1 2">
    <name type="scientific">Afipia massiliensis</name>
    <dbReference type="NCBI Taxonomy" id="211460"/>
    <lineage>
        <taxon>Bacteria</taxon>
        <taxon>Pseudomonadati</taxon>
        <taxon>Pseudomonadota</taxon>
        <taxon>Alphaproteobacteria</taxon>
        <taxon>Hyphomicrobiales</taxon>
        <taxon>Nitrobacteraceae</taxon>
        <taxon>Afipia</taxon>
    </lineage>
</organism>
<accession>A0A4U6BTL4</accession>
<proteinExistence type="predicted"/>
<sequence>MNALRTFASTRQYEETVAGLSLLCSTSIEIIKPLMESPRDEGLLIACKGAGLSWQTVRAILACKFPPGEIPHKSMEKLEAEFGKLTRPNAERLLRFWQVRQAEAPSSLA</sequence>
<dbReference type="OrthoDB" id="7888976at2"/>
<dbReference type="InterPro" id="IPR019285">
    <property type="entry name" value="DUF2336"/>
</dbReference>
<reference evidence="1" key="1">
    <citation type="submission" date="2019-04" db="EMBL/GenBank/DDBJ databases">
        <title>Whole genome sequencing of cave bacteria.</title>
        <authorList>
            <person name="Gan H.M."/>
            <person name="Barton H."/>
            <person name="Savka M.A."/>
        </authorList>
    </citation>
    <scope>NUCLEOTIDE SEQUENCE [LARGE SCALE GENOMIC DNA]</scope>
    <source>
        <strain evidence="1">LC387</strain>
    </source>
</reference>
<dbReference type="EMBL" id="LBIA02000001">
    <property type="protein sequence ID" value="TKT73926.1"/>
    <property type="molecule type" value="Genomic_DNA"/>
</dbReference>
<evidence type="ECO:0000313" key="1">
    <source>
        <dbReference type="EMBL" id="TKT73926.1"/>
    </source>
</evidence>
<keyword evidence="2" id="KW-1185">Reference proteome</keyword>
<protein>
    <submittedName>
        <fullName evidence="1">DUF2336 domain-containing protein</fullName>
    </submittedName>
</protein>
<dbReference type="AlphaFoldDB" id="A0A4U6BTL4"/>
<evidence type="ECO:0000313" key="2">
    <source>
        <dbReference type="Proteomes" id="UP000034832"/>
    </source>
</evidence>
<gene>
    <name evidence="1" type="ORF">YH63_008230</name>
</gene>
<dbReference type="Proteomes" id="UP000034832">
    <property type="component" value="Unassembled WGS sequence"/>
</dbReference>
<dbReference type="Pfam" id="PF10098">
    <property type="entry name" value="DUF2336"/>
    <property type="match status" value="1"/>
</dbReference>
<name>A0A4U6BTL4_9BRAD</name>
<dbReference type="RefSeq" id="WP_083992604.1">
    <property type="nucleotide sequence ID" value="NZ_LBIA02000001.1"/>
</dbReference>